<name>A0A0H2S2T4_9AGAM</name>
<reference evidence="1 2" key="1">
    <citation type="submission" date="2015-04" db="EMBL/GenBank/DDBJ databases">
        <title>Complete genome sequence of Schizopora paradoxa KUC8140, a cosmopolitan wood degrader in East Asia.</title>
        <authorList>
            <consortium name="DOE Joint Genome Institute"/>
            <person name="Min B."/>
            <person name="Park H."/>
            <person name="Jang Y."/>
            <person name="Kim J.-J."/>
            <person name="Kim K.H."/>
            <person name="Pangilinan J."/>
            <person name="Lipzen A."/>
            <person name="Riley R."/>
            <person name="Grigoriev I.V."/>
            <person name="Spatafora J.W."/>
            <person name="Choi I.-G."/>
        </authorList>
    </citation>
    <scope>NUCLEOTIDE SEQUENCE [LARGE SCALE GENOMIC DNA]</scope>
    <source>
        <strain evidence="1 2">KUC8140</strain>
    </source>
</reference>
<dbReference type="EMBL" id="KQ085897">
    <property type="protein sequence ID" value="KLO18192.1"/>
    <property type="molecule type" value="Genomic_DNA"/>
</dbReference>
<sequence length="572" mass="64887">MDVEYEDGNLLVDLFEVIARWLAIRDPILERWRGGLKPVNPMSYNDIQKIGTAGCSDLLSRTRKVKRQLKRLSDTLRELSTVVRAASDAVCANHNAVSNMCGLLSLPSELLSQIFQFVVDGTGDPVWANPTRSKAAVTLSHVSQYFRNTALSCAPLWSNICGSPEMAQLCLSQSEEALLDVAVTVGWSSNPVPKPYDMAFEQFITDALPQSKRWRSLDVHYKPKVWMFSEGTDVRQALSELDVRSLVSLCIRNDDEHLRFEDYHEFRHWNTPNLRHLIAIQYFPLALPNIANLTSLDVTLKPGQISLTSVHQEISRMENLESLSLKMGMGQPHNNDQLESFQTVELPKVRCLKIGMETQWPNWIDIYKSFFSSMSFPGAVDMHVKLYGTFRKIDDDNRPAFLSLVSEMESIIQHGMRFPRVEHFCLEVSGVNVGTSHTECFLGDQQGEIFVLVPLGIFPAVKHFTLSSNGILCAYPTEDPVTEENYRIPTLNTITVRISEMAAWGAASLIQKILSAQEERGDREEFRELVVINSDQETDAQDYIPKKVYTGDAAFEWYERRLSELDDAYFID</sequence>
<proteinExistence type="predicted"/>
<dbReference type="OrthoDB" id="2993888at2759"/>
<evidence type="ECO:0000313" key="2">
    <source>
        <dbReference type="Proteomes" id="UP000053477"/>
    </source>
</evidence>
<dbReference type="AlphaFoldDB" id="A0A0H2S2T4"/>
<dbReference type="InterPro" id="IPR032675">
    <property type="entry name" value="LRR_dom_sf"/>
</dbReference>
<evidence type="ECO:0000313" key="1">
    <source>
        <dbReference type="EMBL" id="KLO18192.1"/>
    </source>
</evidence>
<dbReference type="Proteomes" id="UP000053477">
    <property type="component" value="Unassembled WGS sequence"/>
</dbReference>
<dbReference type="STRING" id="27342.A0A0H2S2T4"/>
<accession>A0A0H2S2T4</accession>
<dbReference type="InParanoid" id="A0A0H2S2T4"/>
<protein>
    <submittedName>
        <fullName evidence="1">Uncharacterized protein</fullName>
    </submittedName>
</protein>
<dbReference type="Gene3D" id="3.80.10.10">
    <property type="entry name" value="Ribonuclease Inhibitor"/>
    <property type="match status" value="1"/>
</dbReference>
<gene>
    <name evidence="1" type="ORF">SCHPADRAFT_993797</name>
</gene>
<organism evidence="1 2">
    <name type="scientific">Schizopora paradoxa</name>
    <dbReference type="NCBI Taxonomy" id="27342"/>
    <lineage>
        <taxon>Eukaryota</taxon>
        <taxon>Fungi</taxon>
        <taxon>Dikarya</taxon>
        <taxon>Basidiomycota</taxon>
        <taxon>Agaricomycotina</taxon>
        <taxon>Agaricomycetes</taxon>
        <taxon>Hymenochaetales</taxon>
        <taxon>Schizoporaceae</taxon>
        <taxon>Schizopora</taxon>
    </lineage>
</organism>
<keyword evidence="2" id="KW-1185">Reference proteome</keyword>